<dbReference type="Pfam" id="PF07973">
    <property type="entry name" value="tRNA_SAD"/>
    <property type="match status" value="1"/>
</dbReference>
<dbReference type="Gene3D" id="3.30.930.10">
    <property type="entry name" value="Bira Bifunctional Protein, Domain 2"/>
    <property type="match status" value="1"/>
</dbReference>
<dbReference type="InterPro" id="IPR018164">
    <property type="entry name" value="Ala-tRNA-synth_IIc_N"/>
</dbReference>
<dbReference type="InterPro" id="IPR002318">
    <property type="entry name" value="Ala-tRNA-lgiase_IIc"/>
</dbReference>
<evidence type="ECO:0000256" key="9">
    <source>
        <dbReference type="ARBA" id="ARBA00023146"/>
    </source>
</evidence>
<dbReference type="InterPro" id="IPR045864">
    <property type="entry name" value="aa-tRNA-synth_II/BPL/LPL"/>
</dbReference>
<name>R4PKA6_9BACT</name>
<proteinExistence type="inferred from homology"/>
<dbReference type="PATRIC" id="fig|1332188.3.peg.256"/>
<dbReference type="GO" id="GO:0002161">
    <property type="term" value="F:aminoacyl-tRNA deacylase activity"/>
    <property type="evidence" value="ECO:0007669"/>
    <property type="project" value="TreeGrafter"/>
</dbReference>
<dbReference type="InterPro" id="IPR012947">
    <property type="entry name" value="tRNA_SAD"/>
</dbReference>
<dbReference type="GO" id="GO:0004813">
    <property type="term" value="F:alanine-tRNA ligase activity"/>
    <property type="evidence" value="ECO:0007669"/>
    <property type="project" value="UniProtKB-EC"/>
</dbReference>
<dbReference type="HOGENOM" id="CLU_004485_0_2_0"/>
<keyword evidence="3" id="KW-0820">tRNA-binding</keyword>
<dbReference type="AlphaFoldDB" id="R4PKA6"/>
<evidence type="ECO:0000256" key="5">
    <source>
        <dbReference type="ARBA" id="ARBA00022741"/>
    </source>
</evidence>
<dbReference type="NCBIfam" id="NF002436">
    <property type="entry name" value="PRK01584.1"/>
    <property type="match status" value="1"/>
</dbReference>
<evidence type="ECO:0000256" key="8">
    <source>
        <dbReference type="ARBA" id="ARBA00022917"/>
    </source>
</evidence>
<dbReference type="GO" id="GO:0005524">
    <property type="term" value="F:ATP binding"/>
    <property type="evidence" value="ECO:0007669"/>
    <property type="project" value="UniProtKB-KW"/>
</dbReference>
<organism evidence="11 12">
    <name type="scientific">Candidatus Saccharimonas aalborgensis</name>
    <dbReference type="NCBI Taxonomy" id="1332188"/>
    <lineage>
        <taxon>Bacteria</taxon>
        <taxon>Candidatus Saccharimonadota</taxon>
        <taxon>Candidatus Saccharimonadia</taxon>
        <taxon>Candidatus Saccharimonadales</taxon>
        <taxon>Candidatus Saccharimonadaceae</taxon>
        <taxon>Candidatus Saccharimonas</taxon>
    </lineage>
</organism>
<dbReference type="SUPFAM" id="SSF55186">
    <property type="entry name" value="ThrRS/AlaRS common domain"/>
    <property type="match status" value="1"/>
</dbReference>
<dbReference type="Gene3D" id="3.30.980.10">
    <property type="entry name" value="Threonyl-trna Synthetase, Chain A, domain 2"/>
    <property type="match status" value="1"/>
</dbReference>
<dbReference type="SUPFAM" id="SSF55681">
    <property type="entry name" value="Class II aaRS and biotin synthetases"/>
    <property type="match status" value="1"/>
</dbReference>
<feature type="domain" description="Alanyl-transfer RNA synthetases family profile" evidence="10">
    <location>
        <begin position="1"/>
        <end position="644"/>
    </location>
</feature>
<dbReference type="EC" id="6.1.1.7" evidence="2"/>
<dbReference type="Proteomes" id="UP000013893">
    <property type="component" value="Chromosome"/>
</dbReference>
<dbReference type="PRINTS" id="PR00980">
    <property type="entry name" value="TRNASYNTHALA"/>
</dbReference>
<accession>R4PKA6</accession>
<evidence type="ECO:0000256" key="4">
    <source>
        <dbReference type="ARBA" id="ARBA00022598"/>
    </source>
</evidence>
<keyword evidence="4 11" id="KW-0436">Ligase</keyword>
<evidence type="ECO:0000256" key="2">
    <source>
        <dbReference type="ARBA" id="ARBA00013168"/>
    </source>
</evidence>
<dbReference type="InterPro" id="IPR018165">
    <property type="entry name" value="Ala-tRNA-synth_IIc_core"/>
</dbReference>
<evidence type="ECO:0000256" key="6">
    <source>
        <dbReference type="ARBA" id="ARBA00022840"/>
    </source>
</evidence>
<dbReference type="Pfam" id="PF01411">
    <property type="entry name" value="tRNA-synt_2c"/>
    <property type="match status" value="1"/>
</dbReference>
<gene>
    <name evidence="11" type="primary">alaS</name>
    <name evidence="11" type="ORF">L336_0259</name>
</gene>
<dbReference type="PROSITE" id="PS50860">
    <property type="entry name" value="AA_TRNA_LIGASE_II_ALA"/>
    <property type="match status" value="1"/>
</dbReference>
<dbReference type="OrthoDB" id="9803884at2"/>
<keyword evidence="5" id="KW-0547">Nucleotide-binding</keyword>
<comment type="similarity">
    <text evidence="1">Belongs to the class-II aminoacyl-tRNA synthetase family.</text>
</comment>
<sequence length="644" mass="72905">MNAQEIRNAYLDFFAERGHAVVPRAQLVLSGDPTTLFTGSGMQPMIPYLLGETHPKGVRITDSQTCLRAQDIDDIGDNRHTTFFEMLGNWSLGDYGKTQQIEWMFEFISDVVKLDLSKIYITCYIGNDEFGIPKDTEAAETWSRLFGGKGLSTGTADIGSEANGYARGIHEGERIFYYDGTKNWWSRNGNEAKTPVGDPCGPDSEMFYEFDFVEHDTSYGEHCHPNCDCGRFIEIGNNVFMVYKKVAEGKFELLDKPNIDHGSGLERFAAAAINNPDMFKISLIWPIIEKLQLLSGKNYESHTESMRVIADHLRSATFLAVDGCVPSNKEQGYVMRRLLRRAIRHSFDLGIEQNFLQEVVPVIADLYHNDFPEVAERRDEVVAVLVKEERVFRQTLRKGLKELERMAEANKTFEHDSPHETQPMAKWMGGEQLFALYDTYGFPVELSVEEAYKQGISLPEDWRQQFDAKMREQRERSQTAAKGVFKGGLEGHDDIHKKYHTATHLMYKALRTVLGDHVVQRGSNITAERLRFDFSHSEKMTPEQIKRVEDIVNDVIKKDLPMSWQELPTDEAFARGALGAFGDKYGDTVKVYSAGEGDELFSIEICGGPHVDHTGQLGEDGKVFVITKEEASSAGIRRIKALLR</sequence>
<dbReference type="CDD" id="cd00673">
    <property type="entry name" value="AlaRS_core"/>
    <property type="match status" value="1"/>
</dbReference>
<keyword evidence="8" id="KW-0648">Protein biosynthesis</keyword>
<dbReference type="RefSeq" id="WP_015641418.1">
    <property type="nucleotide sequence ID" value="NC_021219.1"/>
</dbReference>
<dbReference type="FunFam" id="3.30.980.10:FF:000004">
    <property type="entry name" value="Alanine--tRNA ligase, cytoplasmic"/>
    <property type="match status" value="1"/>
</dbReference>
<evidence type="ECO:0000256" key="1">
    <source>
        <dbReference type="ARBA" id="ARBA00008226"/>
    </source>
</evidence>
<evidence type="ECO:0000313" key="12">
    <source>
        <dbReference type="Proteomes" id="UP000013893"/>
    </source>
</evidence>
<dbReference type="STRING" id="1332188.L336_0259"/>
<dbReference type="PANTHER" id="PTHR11777:SF9">
    <property type="entry name" value="ALANINE--TRNA LIGASE, CYTOPLASMIC"/>
    <property type="match status" value="1"/>
</dbReference>
<keyword evidence="6" id="KW-0067">ATP-binding</keyword>
<dbReference type="SUPFAM" id="SSF101353">
    <property type="entry name" value="Putative anticodon-binding domain of alanyl-tRNA synthetase (AlaRS)"/>
    <property type="match status" value="1"/>
</dbReference>
<dbReference type="EMBL" id="CP005957">
    <property type="protein sequence ID" value="AGL61968.1"/>
    <property type="molecule type" value="Genomic_DNA"/>
</dbReference>
<dbReference type="KEGG" id="saal:L336_0259"/>
<protein>
    <recommendedName>
        <fullName evidence="2">alanine--tRNA ligase</fullName>
        <ecNumber evidence="2">6.1.1.7</ecNumber>
    </recommendedName>
</protein>
<reference evidence="11 12" key="1">
    <citation type="journal article" date="2013" name="Nat. Biotechnol.">
        <title>Genome sequences of rare, uncultured bacteria obtained by differential coverage binning of multiple metagenomes.</title>
        <authorList>
            <person name="Albertsen M."/>
            <person name="Hugenholtz P."/>
            <person name="Skarshewski A."/>
            <person name="Nielsen K.L."/>
            <person name="Tyson G.W."/>
            <person name="Nielsen P.H."/>
        </authorList>
    </citation>
    <scope>NUCLEOTIDE SEQUENCE [LARGE SCALE GENOMIC DNA]</scope>
    <source>
        <strain evidence="11">TM71</strain>
    </source>
</reference>
<dbReference type="SMART" id="SM00863">
    <property type="entry name" value="tRNA_SAD"/>
    <property type="match status" value="1"/>
</dbReference>
<dbReference type="GO" id="GO:0005737">
    <property type="term" value="C:cytoplasm"/>
    <property type="evidence" value="ECO:0007669"/>
    <property type="project" value="InterPro"/>
</dbReference>
<keyword evidence="12" id="KW-1185">Reference proteome</keyword>
<dbReference type="InterPro" id="IPR050058">
    <property type="entry name" value="Ala-tRNA_ligase"/>
</dbReference>
<dbReference type="InterPro" id="IPR018162">
    <property type="entry name" value="Ala-tRNA-ligase_IIc_anticod-bd"/>
</dbReference>
<evidence type="ECO:0000259" key="10">
    <source>
        <dbReference type="PROSITE" id="PS50860"/>
    </source>
</evidence>
<evidence type="ECO:0000256" key="7">
    <source>
        <dbReference type="ARBA" id="ARBA00022884"/>
    </source>
</evidence>
<dbReference type="GO" id="GO:0000049">
    <property type="term" value="F:tRNA binding"/>
    <property type="evidence" value="ECO:0007669"/>
    <property type="project" value="UniProtKB-KW"/>
</dbReference>
<keyword evidence="9" id="KW-0030">Aminoacyl-tRNA synthetase</keyword>
<keyword evidence="7" id="KW-0694">RNA-binding</keyword>
<dbReference type="GO" id="GO:0006419">
    <property type="term" value="P:alanyl-tRNA aminoacylation"/>
    <property type="evidence" value="ECO:0007669"/>
    <property type="project" value="InterPro"/>
</dbReference>
<dbReference type="InterPro" id="IPR018163">
    <property type="entry name" value="Thr/Ala-tRNA-synth_IIc_edit"/>
</dbReference>
<evidence type="ECO:0000256" key="3">
    <source>
        <dbReference type="ARBA" id="ARBA00022555"/>
    </source>
</evidence>
<dbReference type="PANTHER" id="PTHR11777">
    <property type="entry name" value="ALANYL-TRNA SYNTHETASE"/>
    <property type="match status" value="1"/>
</dbReference>
<dbReference type="Gene3D" id="3.30.54.20">
    <property type="match status" value="1"/>
</dbReference>
<evidence type="ECO:0000313" key="11">
    <source>
        <dbReference type="EMBL" id="AGL61968.1"/>
    </source>
</evidence>